<gene>
    <name evidence="1" type="ORF">PVE_R1G6046</name>
</gene>
<name>A0A1D3K6Q2_PSEVE</name>
<reference evidence="2" key="1">
    <citation type="submission" date="2016-07" db="EMBL/GenBank/DDBJ databases">
        <authorList>
            <person name="Florea S."/>
            <person name="Webb J.S."/>
            <person name="Jaromczyk J."/>
            <person name="Schardl C.L."/>
        </authorList>
    </citation>
    <scope>NUCLEOTIDE SEQUENCE [LARGE SCALE GENOMIC DNA]</scope>
    <source>
        <strain evidence="2">1YdBTEX2</strain>
    </source>
</reference>
<proteinExistence type="predicted"/>
<dbReference type="Proteomes" id="UP000245431">
    <property type="component" value="Chromosome PVE_r1"/>
</dbReference>
<evidence type="ECO:0000313" key="1">
    <source>
        <dbReference type="EMBL" id="SBW83925.1"/>
    </source>
</evidence>
<sequence length="57" mass="6291">MIRPAKANDDPEIRECAEQAYARYVPVIGRKPAPMVADFNPMAFKAQVAQKAQCGKV</sequence>
<dbReference type="AlphaFoldDB" id="A0A1D3K6Q2"/>
<evidence type="ECO:0000313" key="2">
    <source>
        <dbReference type="Proteomes" id="UP000245431"/>
    </source>
</evidence>
<organism evidence="1 2">
    <name type="scientific">Pseudomonas veronii 1YdBTEX2</name>
    <dbReference type="NCBI Taxonomy" id="1295141"/>
    <lineage>
        <taxon>Bacteria</taxon>
        <taxon>Pseudomonadati</taxon>
        <taxon>Pseudomonadota</taxon>
        <taxon>Gammaproteobacteria</taxon>
        <taxon>Pseudomonadales</taxon>
        <taxon>Pseudomonadaceae</taxon>
        <taxon>Pseudomonas</taxon>
    </lineage>
</organism>
<protein>
    <submittedName>
        <fullName evidence="1">Uncharacterized protein</fullName>
    </submittedName>
</protein>
<dbReference type="EMBL" id="LT599583">
    <property type="protein sequence ID" value="SBW83925.1"/>
    <property type="molecule type" value="Genomic_DNA"/>
</dbReference>
<accession>A0A1D3K6Q2</accession>